<comment type="caution">
    <text evidence="4">The sequence shown here is derived from an EMBL/GenBank/DDBJ whole genome shotgun (WGS) entry which is preliminary data.</text>
</comment>
<sequence>MNGACLKFEKPIRDSISRIRFAPQSNNLLISSWDASLRLYDVGSYNLRLETPTEAALLDCCFPQESVAFTTDSDGYIRRCDLQYGINEKIGSHDDLATCVEYSDETWFVVGSIDGRVALKYIYSFNSGNDGYVFRCQPKAKDGRHHLAAVNDISFSPSICGTFVTGDDKGHVITWDAKSKKRLFELPRHLNSIASLSYNCGGQLLAVASSFTYQEANELEEPPQIYIHEMDERYIGSGSASSSSNKT</sequence>
<evidence type="ECO:0000313" key="5">
    <source>
        <dbReference type="Proteomes" id="UP001642360"/>
    </source>
</evidence>
<organism evidence="4 5">
    <name type="scientific">Ilex paraguariensis</name>
    <name type="common">yerba mate</name>
    <dbReference type="NCBI Taxonomy" id="185542"/>
    <lineage>
        <taxon>Eukaryota</taxon>
        <taxon>Viridiplantae</taxon>
        <taxon>Streptophyta</taxon>
        <taxon>Embryophyta</taxon>
        <taxon>Tracheophyta</taxon>
        <taxon>Spermatophyta</taxon>
        <taxon>Magnoliopsida</taxon>
        <taxon>eudicotyledons</taxon>
        <taxon>Gunneridae</taxon>
        <taxon>Pentapetalae</taxon>
        <taxon>asterids</taxon>
        <taxon>campanulids</taxon>
        <taxon>Aquifoliales</taxon>
        <taxon>Aquifoliaceae</taxon>
        <taxon>Ilex</taxon>
    </lineage>
</organism>
<proteinExistence type="predicted"/>
<dbReference type="PANTHER" id="PTHR10971">
    <property type="entry name" value="MRNA EXPORT FACTOR AND BUB3"/>
    <property type="match status" value="1"/>
</dbReference>
<dbReference type="Pfam" id="PF00400">
    <property type="entry name" value="WD40"/>
    <property type="match status" value="1"/>
</dbReference>
<accession>A0ABC8U6G1</accession>
<keyword evidence="2" id="KW-0677">Repeat</keyword>
<dbReference type="AlphaFoldDB" id="A0ABC8U6G1"/>
<protein>
    <recommendedName>
        <fullName evidence="6">Mitotic checkpoint protein bub3</fullName>
    </recommendedName>
</protein>
<evidence type="ECO:0000313" key="4">
    <source>
        <dbReference type="EMBL" id="CAK9177338.1"/>
    </source>
</evidence>
<name>A0ABC8U6G1_9AQUA</name>
<evidence type="ECO:0000256" key="2">
    <source>
        <dbReference type="ARBA" id="ARBA00022737"/>
    </source>
</evidence>
<feature type="repeat" description="WD" evidence="3">
    <location>
        <begin position="143"/>
        <end position="185"/>
    </location>
</feature>
<evidence type="ECO:0008006" key="6">
    <source>
        <dbReference type="Google" id="ProtNLM"/>
    </source>
</evidence>
<dbReference type="Gene3D" id="2.130.10.10">
    <property type="entry name" value="YVTN repeat-like/Quinoprotein amine dehydrogenase"/>
    <property type="match status" value="1"/>
</dbReference>
<reference evidence="4 5" key="1">
    <citation type="submission" date="2024-02" db="EMBL/GenBank/DDBJ databases">
        <authorList>
            <person name="Vignale AGUSTIN F."/>
            <person name="Sosa J E."/>
            <person name="Modenutti C."/>
        </authorList>
    </citation>
    <scope>NUCLEOTIDE SEQUENCE [LARGE SCALE GENOMIC DNA]</scope>
</reference>
<gene>
    <name evidence="4" type="ORF">ILEXP_LOCUS47217</name>
</gene>
<dbReference type="InterPro" id="IPR015943">
    <property type="entry name" value="WD40/YVTN_repeat-like_dom_sf"/>
</dbReference>
<keyword evidence="5" id="KW-1185">Reference proteome</keyword>
<evidence type="ECO:0000256" key="1">
    <source>
        <dbReference type="ARBA" id="ARBA00022574"/>
    </source>
</evidence>
<dbReference type="EMBL" id="CAUOFW020007025">
    <property type="protein sequence ID" value="CAK9177338.1"/>
    <property type="molecule type" value="Genomic_DNA"/>
</dbReference>
<dbReference type="PROSITE" id="PS50082">
    <property type="entry name" value="WD_REPEATS_2"/>
    <property type="match status" value="1"/>
</dbReference>
<dbReference type="InterPro" id="IPR001680">
    <property type="entry name" value="WD40_rpt"/>
</dbReference>
<evidence type="ECO:0000256" key="3">
    <source>
        <dbReference type="PROSITE-ProRule" id="PRU00221"/>
    </source>
</evidence>
<dbReference type="SUPFAM" id="SSF50978">
    <property type="entry name" value="WD40 repeat-like"/>
    <property type="match status" value="1"/>
</dbReference>
<dbReference type="InterPro" id="IPR036322">
    <property type="entry name" value="WD40_repeat_dom_sf"/>
</dbReference>
<dbReference type="SMART" id="SM00320">
    <property type="entry name" value="WD40"/>
    <property type="match status" value="4"/>
</dbReference>
<keyword evidence="1 3" id="KW-0853">WD repeat</keyword>
<dbReference type="Proteomes" id="UP001642360">
    <property type="component" value="Unassembled WGS sequence"/>
</dbReference>